<dbReference type="EMBL" id="GISG01016794">
    <property type="protein sequence ID" value="MBA4617514.1"/>
    <property type="molecule type" value="Transcribed_RNA"/>
</dbReference>
<dbReference type="InterPro" id="IPR000073">
    <property type="entry name" value="AB_hydrolase_1"/>
</dbReference>
<feature type="domain" description="AB hydrolase-1" evidence="2">
    <location>
        <begin position="118"/>
        <end position="197"/>
    </location>
</feature>
<evidence type="ECO:0000313" key="3">
    <source>
        <dbReference type="EMBL" id="MBA4617513.1"/>
    </source>
</evidence>
<accession>A0A7C8YGL5</accession>
<feature type="compositionally biased region" description="Polar residues" evidence="1">
    <location>
        <begin position="10"/>
        <end position="26"/>
    </location>
</feature>
<evidence type="ECO:0000259" key="2">
    <source>
        <dbReference type="Pfam" id="PF00561"/>
    </source>
</evidence>
<dbReference type="SUPFAM" id="SSF53474">
    <property type="entry name" value="alpha/beta-Hydrolases"/>
    <property type="match status" value="1"/>
</dbReference>
<name>A0A7C8YGL5_OPUST</name>
<feature type="region of interest" description="Disordered" evidence="1">
    <location>
        <begin position="1"/>
        <end position="26"/>
    </location>
</feature>
<sequence>MAAGVANRKISASSARAHTRKSNQSSSFSGFYKKLVLVTLVGLLALAYQAICPPPPKICGTPDGPSVTSPRIKLRDGRHLAYKEHGVPKDRASYKFVYVHGFDSCRHHAAVANLLPPETIERLGIYIMSFDRPGYGESDPDPNRTVKSIALDIEEVEDKLGLGQKFYVIGFSMGGQVVWGCLKYIPHRLAGATLIAPVVNY</sequence>
<dbReference type="Gene3D" id="3.40.50.1820">
    <property type="entry name" value="alpha/beta hydrolase"/>
    <property type="match status" value="1"/>
</dbReference>
<reference evidence="3" key="2">
    <citation type="submission" date="2020-07" db="EMBL/GenBank/DDBJ databases">
        <authorList>
            <person name="Vera ALvarez R."/>
            <person name="Arias-Moreno D.M."/>
            <person name="Jimenez-Jacinto V."/>
            <person name="Jimenez-Bremont J.F."/>
            <person name="Swaminathan K."/>
            <person name="Moose S.P."/>
            <person name="Guerrero-Gonzalez M.L."/>
            <person name="Marino-Ramirez L."/>
            <person name="Landsman D."/>
            <person name="Rodriguez-Kessler M."/>
            <person name="Delgado-Sanchez P."/>
        </authorList>
    </citation>
    <scope>NUCLEOTIDE SEQUENCE</scope>
    <source>
        <tissue evidence="3">Cladode</tissue>
    </source>
</reference>
<dbReference type="PANTHER" id="PTHR45763:SF51">
    <property type="entry name" value="ALPHA_BETA-HYDROLASES SUPERFAMILY PROTEIN"/>
    <property type="match status" value="1"/>
</dbReference>
<dbReference type="PANTHER" id="PTHR45763">
    <property type="entry name" value="HYDROLASE, ALPHA/BETA FOLD FAMILY PROTEIN, EXPRESSED-RELATED"/>
    <property type="match status" value="1"/>
</dbReference>
<protein>
    <recommendedName>
        <fullName evidence="2">AB hydrolase-1 domain-containing protein</fullName>
    </recommendedName>
</protein>
<dbReference type="InterPro" id="IPR029058">
    <property type="entry name" value="AB_hydrolase_fold"/>
</dbReference>
<proteinExistence type="predicted"/>
<evidence type="ECO:0000256" key="1">
    <source>
        <dbReference type="SAM" id="MobiDB-lite"/>
    </source>
</evidence>
<organism evidence="3">
    <name type="scientific">Opuntia streptacantha</name>
    <name type="common">Prickly pear cactus</name>
    <name type="synonym">Opuntia cardona</name>
    <dbReference type="NCBI Taxonomy" id="393608"/>
    <lineage>
        <taxon>Eukaryota</taxon>
        <taxon>Viridiplantae</taxon>
        <taxon>Streptophyta</taxon>
        <taxon>Embryophyta</taxon>
        <taxon>Tracheophyta</taxon>
        <taxon>Spermatophyta</taxon>
        <taxon>Magnoliopsida</taxon>
        <taxon>eudicotyledons</taxon>
        <taxon>Gunneridae</taxon>
        <taxon>Pentapetalae</taxon>
        <taxon>Caryophyllales</taxon>
        <taxon>Cactineae</taxon>
        <taxon>Cactaceae</taxon>
        <taxon>Opuntioideae</taxon>
        <taxon>Opuntia</taxon>
    </lineage>
</organism>
<reference evidence="3" key="1">
    <citation type="journal article" date="2013" name="J. Plant Res.">
        <title>Effect of fungi and light on seed germination of three Opuntia species from semiarid lands of central Mexico.</title>
        <authorList>
            <person name="Delgado-Sanchez P."/>
            <person name="Jimenez-Bremont J.F."/>
            <person name="Guerrero-Gonzalez Mde L."/>
            <person name="Flores J."/>
        </authorList>
    </citation>
    <scope>NUCLEOTIDE SEQUENCE</scope>
    <source>
        <tissue evidence="3">Cladode</tissue>
    </source>
</reference>
<dbReference type="Pfam" id="PF00561">
    <property type="entry name" value="Abhydrolase_1"/>
    <property type="match status" value="1"/>
</dbReference>
<dbReference type="AlphaFoldDB" id="A0A7C8YGL5"/>
<dbReference type="EMBL" id="GISG01016793">
    <property type="protein sequence ID" value="MBA4617513.1"/>
    <property type="molecule type" value="Transcribed_RNA"/>
</dbReference>